<evidence type="ECO:0000256" key="1">
    <source>
        <dbReference type="ARBA" id="ARBA00004323"/>
    </source>
</evidence>
<dbReference type="GO" id="GO:0000139">
    <property type="term" value="C:Golgi membrane"/>
    <property type="evidence" value="ECO:0007669"/>
    <property type="project" value="UniProtKB-SubCell"/>
</dbReference>
<keyword evidence="9" id="KW-0735">Signal-anchor</keyword>
<reference evidence="10 11" key="1">
    <citation type="journal article" date="2017" name="Nat. Ecol. Evol.">
        <title>Scallop genome provides insights into evolution of bilaterian karyotype and development.</title>
        <authorList>
            <person name="Wang S."/>
            <person name="Zhang J."/>
            <person name="Jiao W."/>
            <person name="Li J."/>
            <person name="Xun X."/>
            <person name="Sun Y."/>
            <person name="Guo X."/>
            <person name="Huan P."/>
            <person name="Dong B."/>
            <person name="Zhang L."/>
            <person name="Hu X."/>
            <person name="Sun X."/>
            <person name="Wang J."/>
            <person name="Zhao C."/>
            <person name="Wang Y."/>
            <person name="Wang D."/>
            <person name="Huang X."/>
            <person name="Wang R."/>
            <person name="Lv J."/>
            <person name="Li Y."/>
            <person name="Zhang Z."/>
            <person name="Liu B."/>
            <person name="Lu W."/>
            <person name="Hui Y."/>
            <person name="Liang J."/>
            <person name="Zhou Z."/>
            <person name="Hou R."/>
            <person name="Li X."/>
            <person name="Liu Y."/>
            <person name="Li H."/>
            <person name="Ning X."/>
            <person name="Lin Y."/>
            <person name="Zhao L."/>
            <person name="Xing Q."/>
            <person name="Dou J."/>
            <person name="Li Y."/>
            <person name="Mao J."/>
            <person name="Guo H."/>
            <person name="Dou H."/>
            <person name="Li T."/>
            <person name="Mu C."/>
            <person name="Jiang W."/>
            <person name="Fu Q."/>
            <person name="Fu X."/>
            <person name="Miao Y."/>
            <person name="Liu J."/>
            <person name="Yu Q."/>
            <person name="Li R."/>
            <person name="Liao H."/>
            <person name="Li X."/>
            <person name="Kong Y."/>
            <person name="Jiang Z."/>
            <person name="Chourrout D."/>
            <person name="Li R."/>
            <person name="Bao Z."/>
        </authorList>
    </citation>
    <scope>NUCLEOTIDE SEQUENCE [LARGE SCALE GENOMIC DNA]</scope>
    <source>
        <strain evidence="10 11">PY_sf001</strain>
    </source>
</reference>
<evidence type="ECO:0000256" key="4">
    <source>
        <dbReference type="ARBA" id="ARBA00022692"/>
    </source>
</evidence>
<keyword evidence="9" id="KW-0119">Carbohydrate metabolism</keyword>
<name>A0A210QJV4_MIZYE</name>
<comment type="similarity">
    <text evidence="2 9">Belongs to the sulfotransferase 2 family.</text>
</comment>
<dbReference type="OrthoDB" id="2019940at2759"/>
<comment type="caution">
    <text evidence="10">The sequence shown here is derived from an EMBL/GenBank/DDBJ whole genome shotgun (WGS) entry which is preliminary data.</text>
</comment>
<keyword evidence="11" id="KW-1185">Reference proteome</keyword>
<organism evidence="10 11">
    <name type="scientific">Mizuhopecten yessoensis</name>
    <name type="common">Japanese scallop</name>
    <name type="synonym">Patinopecten yessoensis</name>
    <dbReference type="NCBI Taxonomy" id="6573"/>
    <lineage>
        <taxon>Eukaryota</taxon>
        <taxon>Metazoa</taxon>
        <taxon>Spiralia</taxon>
        <taxon>Lophotrochozoa</taxon>
        <taxon>Mollusca</taxon>
        <taxon>Bivalvia</taxon>
        <taxon>Autobranchia</taxon>
        <taxon>Pteriomorphia</taxon>
        <taxon>Pectinida</taxon>
        <taxon>Pectinoidea</taxon>
        <taxon>Pectinidae</taxon>
        <taxon>Mizuhopecten</taxon>
    </lineage>
</organism>
<dbReference type="Pfam" id="PF03567">
    <property type="entry name" value="Sulfotransfer_2"/>
    <property type="match status" value="1"/>
</dbReference>
<keyword evidence="8 9" id="KW-0325">Glycoprotein</keyword>
<gene>
    <name evidence="10" type="ORF">KP79_PYT07012</name>
</gene>
<dbReference type="Proteomes" id="UP000242188">
    <property type="component" value="Unassembled WGS sequence"/>
</dbReference>
<dbReference type="GO" id="GO:0008146">
    <property type="term" value="F:sulfotransferase activity"/>
    <property type="evidence" value="ECO:0007669"/>
    <property type="project" value="InterPro"/>
</dbReference>
<evidence type="ECO:0000313" key="10">
    <source>
        <dbReference type="EMBL" id="OWF49033.1"/>
    </source>
</evidence>
<proteinExistence type="inferred from homology"/>
<dbReference type="PANTHER" id="PTHR12137:SF54">
    <property type="entry name" value="CARBOHYDRATE SULFOTRANSFERASE"/>
    <property type="match status" value="1"/>
</dbReference>
<dbReference type="AlphaFoldDB" id="A0A210QJV4"/>
<keyword evidence="7" id="KW-0472">Membrane</keyword>
<evidence type="ECO:0000256" key="2">
    <source>
        <dbReference type="ARBA" id="ARBA00006339"/>
    </source>
</evidence>
<dbReference type="PANTHER" id="PTHR12137">
    <property type="entry name" value="CARBOHYDRATE SULFOTRANSFERASE"/>
    <property type="match status" value="1"/>
</dbReference>
<keyword evidence="3 9" id="KW-0808">Transferase</keyword>
<evidence type="ECO:0000256" key="3">
    <source>
        <dbReference type="ARBA" id="ARBA00022679"/>
    </source>
</evidence>
<evidence type="ECO:0000256" key="6">
    <source>
        <dbReference type="ARBA" id="ARBA00023034"/>
    </source>
</evidence>
<dbReference type="GO" id="GO:0016051">
    <property type="term" value="P:carbohydrate biosynthetic process"/>
    <property type="evidence" value="ECO:0007669"/>
    <property type="project" value="InterPro"/>
</dbReference>
<evidence type="ECO:0000313" key="11">
    <source>
        <dbReference type="Proteomes" id="UP000242188"/>
    </source>
</evidence>
<sequence length="442" mass="51078">MRPKLLVFIGTTLCLIIVIAWTLGHHFTYYAFDLFHSKETPLLEQTIKFKQITTASHLTTSTVQRPQPVQLDSLRKQRRDHLLKACEADDVRYHGTYQVPYTVQERMQVSKKHRLLYCGLEKAASSFMKRIFMILNGAEKKSPYDMPTGLAGFGVPNLSDFKPATVPDMLQNSTIVIISRDPYTRLLSAYIDKIFSPNAIFADKIGKFALPLTRKEPSEQSLRCGFDLTFKEFIKYFIQSESSGLHRDNHFAPAYQMCLPCTYDYNYIARTDTLLNDTVYLLSQLGEKQLAENLQVNFTSRNRQDKIKGQPNLLFMFRDKYKGCLSFFDAQRKIWKKMQATGVIDKKSKYPISREESENITRTSFERLLLAAVGDAYDVTVGKQQRKEAAIEAYSTVDKEDLEKLNKIFAPDCKIFNFNCRPSKFFETDPKIKPWYFDLETA</sequence>
<keyword evidence="4" id="KW-0812">Transmembrane</keyword>
<dbReference type="EMBL" id="NEDP02003293">
    <property type="protein sequence ID" value="OWF49033.1"/>
    <property type="molecule type" value="Genomic_DNA"/>
</dbReference>
<dbReference type="InterPro" id="IPR018011">
    <property type="entry name" value="Carb_sulfotrans_8-10"/>
</dbReference>
<keyword evidence="6 9" id="KW-0333">Golgi apparatus</keyword>
<evidence type="ECO:0000256" key="5">
    <source>
        <dbReference type="ARBA" id="ARBA00022989"/>
    </source>
</evidence>
<keyword evidence="5" id="KW-1133">Transmembrane helix</keyword>
<comment type="subcellular location">
    <subcellularLocation>
        <location evidence="1 9">Golgi apparatus membrane</location>
        <topology evidence="1 9">Single-pass type II membrane protein</topology>
    </subcellularLocation>
</comment>
<accession>A0A210QJV4</accession>
<evidence type="ECO:0000256" key="9">
    <source>
        <dbReference type="RuleBase" id="RU364020"/>
    </source>
</evidence>
<evidence type="ECO:0000256" key="7">
    <source>
        <dbReference type="ARBA" id="ARBA00023136"/>
    </source>
</evidence>
<evidence type="ECO:0000256" key="8">
    <source>
        <dbReference type="ARBA" id="ARBA00023180"/>
    </source>
</evidence>
<dbReference type="InterPro" id="IPR005331">
    <property type="entry name" value="Sulfotransferase"/>
</dbReference>
<protein>
    <recommendedName>
        <fullName evidence="9">Carbohydrate sulfotransferase</fullName>
        <ecNumber evidence="9">2.8.2.-</ecNumber>
    </recommendedName>
</protein>
<dbReference type="EC" id="2.8.2.-" evidence="9"/>